<evidence type="ECO:0000313" key="3">
    <source>
        <dbReference type="Proteomes" id="UP000009168"/>
    </source>
</evidence>
<dbReference type="KEGG" id="tet:TTHERM_000758979"/>
<feature type="transmembrane region" description="Helical" evidence="1">
    <location>
        <begin position="177"/>
        <end position="199"/>
    </location>
</feature>
<organism evidence="2 3">
    <name type="scientific">Tetrahymena thermophila (strain SB210)</name>
    <dbReference type="NCBI Taxonomy" id="312017"/>
    <lineage>
        <taxon>Eukaryota</taxon>
        <taxon>Sar</taxon>
        <taxon>Alveolata</taxon>
        <taxon>Ciliophora</taxon>
        <taxon>Intramacronucleata</taxon>
        <taxon>Oligohymenophorea</taxon>
        <taxon>Hymenostomatida</taxon>
        <taxon>Tetrahymenina</taxon>
        <taxon>Tetrahymenidae</taxon>
        <taxon>Tetrahymena</taxon>
    </lineage>
</organism>
<dbReference type="InParanoid" id="W7XJH2"/>
<protein>
    <submittedName>
        <fullName evidence="2">Transmembrane protein, putative</fullName>
    </submittedName>
</protein>
<dbReference type="EMBL" id="GG662685">
    <property type="protein sequence ID" value="EWS74159.1"/>
    <property type="molecule type" value="Genomic_DNA"/>
</dbReference>
<evidence type="ECO:0000256" key="1">
    <source>
        <dbReference type="SAM" id="Phobius"/>
    </source>
</evidence>
<dbReference type="RefSeq" id="XP_012653299.1">
    <property type="nucleotide sequence ID" value="XM_012797845.1"/>
</dbReference>
<gene>
    <name evidence="2" type="ORF">TTHERM_000758979</name>
</gene>
<keyword evidence="1" id="KW-0472">Membrane</keyword>
<sequence length="200" mass="22866">MGEMNNCYNQCYTNDTFYNVTLCALKNSYGCGAGTEDKSFLQKLFDFFFNCLVNSRITEQCHNDEYFTASNSGTNQQKLNAYNTNINAEQILEEYVYSNCTSYLVQDFSTYLQCYNDTFQQYNDVNGANYNSDAANLGSGRLNYYTQENTSIACYQQDVSLCSNYQEDLANCEVIKLNLGCVFSAILLVLSNLFFIYILF</sequence>
<keyword evidence="1" id="KW-1133">Transmembrane helix</keyword>
<dbReference type="AlphaFoldDB" id="W7XJH2"/>
<keyword evidence="1 2" id="KW-0812">Transmembrane</keyword>
<dbReference type="GeneID" id="24440543"/>
<name>W7XJH2_TETTS</name>
<evidence type="ECO:0000313" key="2">
    <source>
        <dbReference type="EMBL" id="EWS74159.1"/>
    </source>
</evidence>
<accession>W7XJH2</accession>
<keyword evidence="3" id="KW-1185">Reference proteome</keyword>
<proteinExistence type="predicted"/>
<reference evidence="3" key="1">
    <citation type="journal article" date="2006" name="PLoS Biol.">
        <title>Macronuclear genome sequence of the ciliate Tetrahymena thermophila, a model eukaryote.</title>
        <authorList>
            <person name="Eisen J.A."/>
            <person name="Coyne R.S."/>
            <person name="Wu M."/>
            <person name="Wu D."/>
            <person name="Thiagarajan M."/>
            <person name="Wortman J.R."/>
            <person name="Badger J.H."/>
            <person name="Ren Q."/>
            <person name="Amedeo P."/>
            <person name="Jones K.M."/>
            <person name="Tallon L.J."/>
            <person name="Delcher A.L."/>
            <person name="Salzberg S.L."/>
            <person name="Silva J.C."/>
            <person name="Haas B.J."/>
            <person name="Majoros W.H."/>
            <person name="Farzad M."/>
            <person name="Carlton J.M."/>
            <person name="Smith R.K. Jr."/>
            <person name="Garg J."/>
            <person name="Pearlman R.E."/>
            <person name="Karrer K.M."/>
            <person name="Sun L."/>
            <person name="Manning G."/>
            <person name="Elde N.C."/>
            <person name="Turkewitz A.P."/>
            <person name="Asai D.J."/>
            <person name="Wilkes D.E."/>
            <person name="Wang Y."/>
            <person name="Cai H."/>
            <person name="Collins K."/>
            <person name="Stewart B.A."/>
            <person name="Lee S.R."/>
            <person name="Wilamowska K."/>
            <person name="Weinberg Z."/>
            <person name="Ruzzo W.L."/>
            <person name="Wloga D."/>
            <person name="Gaertig J."/>
            <person name="Frankel J."/>
            <person name="Tsao C.-C."/>
            <person name="Gorovsky M.A."/>
            <person name="Keeling P.J."/>
            <person name="Waller R.F."/>
            <person name="Patron N.J."/>
            <person name="Cherry J.M."/>
            <person name="Stover N.A."/>
            <person name="Krieger C.J."/>
            <person name="del Toro C."/>
            <person name="Ryder H.F."/>
            <person name="Williamson S.C."/>
            <person name="Barbeau R.A."/>
            <person name="Hamilton E.P."/>
            <person name="Orias E."/>
        </authorList>
    </citation>
    <scope>NUCLEOTIDE SEQUENCE [LARGE SCALE GENOMIC DNA]</scope>
    <source>
        <strain evidence="3">SB210</strain>
    </source>
</reference>
<dbReference type="Proteomes" id="UP000009168">
    <property type="component" value="Unassembled WGS sequence"/>
</dbReference>